<feature type="non-terminal residue" evidence="2">
    <location>
        <position position="464"/>
    </location>
</feature>
<dbReference type="PANTHER" id="PTHR47585:SF1">
    <property type="entry name" value="DUF1446 DOMAIN-CONTAINING PROTEIN"/>
    <property type="match status" value="1"/>
</dbReference>
<protein>
    <recommendedName>
        <fullName evidence="1">Acyclic terpene utilisation N-terminal domain-containing protein</fullName>
    </recommendedName>
</protein>
<dbReference type="Proteomes" id="UP000189670">
    <property type="component" value="Unassembled WGS sequence"/>
</dbReference>
<accession>A0A1V1P0R8</accession>
<dbReference type="EMBL" id="ATBP01000944">
    <property type="protein sequence ID" value="ETR68459.1"/>
    <property type="molecule type" value="Genomic_DNA"/>
</dbReference>
<evidence type="ECO:0000313" key="3">
    <source>
        <dbReference type="Proteomes" id="UP000189670"/>
    </source>
</evidence>
<name>A0A1V1P0R8_9BACT</name>
<dbReference type="InterPro" id="IPR010839">
    <property type="entry name" value="AtuA_N"/>
</dbReference>
<gene>
    <name evidence="2" type="ORF">OMM_10509</name>
</gene>
<evidence type="ECO:0000259" key="1">
    <source>
        <dbReference type="Pfam" id="PF07287"/>
    </source>
</evidence>
<dbReference type="Pfam" id="PF07287">
    <property type="entry name" value="AtuA"/>
    <property type="match status" value="1"/>
</dbReference>
<sequence>MSQNKSKLIIANCSGFFGDRLSAAKEMVQGGPIDVLTGDYLAELTMALLIQKKLKDPNAGYVPTFLKQMKEIMAECLEKKIRVVSNAGGLNPSGMAKALKEIAEQQGLSPKIAYIEGDDLMPRIQSLQSDGEQFIHLDKNISLAEANASPITANAYLGGWGIAEALTQGADIIVCGRVADAALVAGPAAWHFGWHQKDWDCLAGAYAAGHIIECGAQATGGNYSFIHEVPSFNNVGFPIAEIHHDGSCVITKHSNTGGLVSVGTVTAQLLYEINTPQYLTPDVTVRFDTVCLTQEASDRVLVSGTKGEPPTQCTKVCINNYGGHKNSMTIILTGLDIDEKAKIVQDTLFASMSDPPDQIDIHLIRSDKENPTRNEESFAFLRITVMDTDAKKAGKIFSSKIVEMALANIPGFTLTAPPSNGSPSVIHWPALISSKHITQTVHMDGQHFSIPGAIEANETVLVEP</sequence>
<reference evidence="3" key="1">
    <citation type="submission" date="2012-11" db="EMBL/GenBank/DDBJ databases">
        <authorList>
            <person name="Lucero-Rivera Y.E."/>
            <person name="Tovar-Ramirez D."/>
        </authorList>
    </citation>
    <scope>NUCLEOTIDE SEQUENCE [LARGE SCALE GENOMIC DNA]</scope>
    <source>
        <strain evidence="3">Araruama</strain>
    </source>
</reference>
<dbReference type="PANTHER" id="PTHR47585">
    <property type="match status" value="1"/>
</dbReference>
<comment type="caution">
    <text evidence="2">The sequence shown here is derived from an EMBL/GenBank/DDBJ whole genome shotgun (WGS) entry which is preliminary data.</text>
</comment>
<proteinExistence type="predicted"/>
<dbReference type="AlphaFoldDB" id="A0A1V1P0R8"/>
<feature type="domain" description="Acyclic terpene utilisation N-terminal" evidence="1">
    <location>
        <begin position="9"/>
        <end position="443"/>
    </location>
</feature>
<organism evidence="2 3">
    <name type="scientific">Candidatus Magnetoglobus multicellularis str. Araruama</name>
    <dbReference type="NCBI Taxonomy" id="890399"/>
    <lineage>
        <taxon>Bacteria</taxon>
        <taxon>Pseudomonadati</taxon>
        <taxon>Thermodesulfobacteriota</taxon>
        <taxon>Desulfobacteria</taxon>
        <taxon>Desulfobacterales</taxon>
        <taxon>Desulfobacteraceae</taxon>
        <taxon>Candidatus Magnetoglobus</taxon>
    </lineage>
</organism>
<evidence type="ECO:0000313" key="2">
    <source>
        <dbReference type="EMBL" id="ETR68459.1"/>
    </source>
</evidence>